<name>A0A9P6E7P6_9AGAR</name>
<dbReference type="Proteomes" id="UP000807306">
    <property type="component" value="Unassembled WGS sequence"/>
</dbReference>
<reference evidence="2" key="1">
    <citation type="submission" date="2020-11" db="EMBL/GenBank/DDBJ databases">
        <authorList>
            <consortium name="DOE Joint Genome Institute"/>
            <person name="Ahrendt S."/>
            <person name="Riley R."/>
            <person name="Andreopoulos W."/>
            <person name="Labutti K."/>
            <person name="Pangilinan J."/>
            <person name="Ruiz-Duenas F.J."/>
            <person name="Barrasa J.M."/>
            <person name="Sanchez-Garcia M."/>
            <person name="Camarero S."/>
            <person name="Miyauchi S."/>
            <person name="Serrano A."/>
            <person name="Linde D."/>
            <person name="Babiker R."/>
            <person name="Drula E."/>
            <person name="Ayuso-Fernandez I."/>
            <person name="Pacheco R."/>
            <person name="Padilla G."/>
            <person name="Ferreira P."/>
            <person name="Barriuso J."/>
            <person name="Kellner H."/>
            <person name="Castanera R."/>
            <person name="Alfaro M."/>
            <person name="Ramirez L."/>
            <person name="Pisabarro A.G."/>
            <person name="Kuo A."/>
            <person name="Tritt A."/>
            <person name="Lipzen A."/>
            <person name="He G."/>
            <person name="Yan M."/>
            <person name="Ng V."/>
            <person name="Cullen D."/>
            <person name="Martin F."/>
            <person name="Rosso M.-N."/>
            <person name="Henrissat B."/>
            <person name="Hibbett D."/>
            <person name="Martinez A.T."/>
            <person name="Grigoriev I.V."/>
        </authorList>
    </citation>
    <scope>NUCLEOTIDE SEQUENCE</scope>
    <source>
        <strain evidence="2">CBS 506.95</strain>
    </source>
</reference>
<dbReference type="AlphaFoldDB" id="A0A9P6E7P6"/>
<gene>
    <name evidence="2" type="ORF">CPB83DRAFT_861762</name>
</gene>
<protein>
    <submittedName>
        <fullName evidence="2">Uncharacterized protein</fullName>
    </submittedName>
</protein>
<evidence type="ECO:0000313" key="2">
    <source>
        <dbReference type="EMBL" id="KAF9524186.1"/>
    </source>
</evidence>
<organism evidence="2 3">
    <name type="scientific">Crepidotus variabilis</name>
    <dbReference type="NCBI Taxonomy" id="179855"/>
    <lineage>
        <taxon>Eukaryota</taxon>
        <taxon>Fungi</taxon>
        <taxon>Dikarya</taxon>
        <taxon>Basidiomycota</taxon>
        <taxon>Agaricomycotina</taxon>
        <taxon>Agaricomycetes</taxon>
        <taxon>Agaricomycetidae</taxon>
        <taxon>Agaricales</taxon>
        <taxon>Agaricineae</taxon>
        <taxon>Crepidotaceae</taxon>
        <taxon>Crepidotus</taxon>
    </lineage>
</organism>
<evidence type="ECO:0000256" key="1">
    <source>
        <dbReference type="SAM" id="SignalP"/>
    </source>
</evidence>
<accession>A0A9P6E7P6</accession>
<proteinExistence type="predicted"/>
<dbReference type="EMBL" id="MU157903">
    <property type="protein sequence ID" value="KAF9524186.1"/>
    <property type="molecule type" value="Genomic_DNA"/>
</dbReference>
<evidence type="ECO:0000313" key="3">
    <source>
        <dbReference type="Proteomes" id="UP000807306"/>
    </source>
</evidence>
<comment type="caution">
    <text evidence="2">The sequence shown here is derived from an EMBL/GenBank/DDBJ whole genome shotgun (WGS) entry which is preliminary data.</text>
</comment>
<sequence>MRFFTAATAVIAFVCASTATPVPGEAKSVSGVTKRGNGDEIIYLVTCNGQPHASRAVYYAHWHDSQTYGAHAPNAISYGNGNLGPGGYSSPGSTQYIFLDTKLDVTLNNLDPGWYQVAGSATNQFGTSFTCRMDNGRQLYSDCFSNYYCQ</sequence>
<feature type="chain" id="PRO_5040145843" evidence="1">
    <location>
        <begin position="20"/>
        <end position="150"/>
    </location>
</feature>
<keyword evidence="1" id="KW-0732">Signal</keyword>
<dbReference type="OrthoDB" id="2863512at2759"/>
<keyword evidence="3" id="KW-1185">Reference proteome</keyword>
<feature type="signal peptide" evidence="1">
    <location>
        <begin position="1"/>
        <end position="19"/>
    </location>
</feature>